<organism evidence="1 2">
    <name type="scientific">Juglans regia</name>
    <name type="common">English walnut</name>
    <dbReference type="NCBI Taxonomy" id="51240"/>
    <lineage>
        <taxon>Eukaryota</taxon>
        <taxon>Viridiplantae</taxon>
        <taxon>Streptophyta</taxon>
        <taxon>Embryophyta</taxon>
        <taxon>Tracheophyta</taxon>
        <taxon>Spermatophyta</taxon>
        <taxon>Magnoliopsida</taxon>
        <taxon>eudicotyledons</taxon>
        <taxon>Gunneridae</taxon>
        <taxon>Pentapetalae</taxon>
        <taxon>rosids</taxon>
        <taxon>fabids</taxon>
        <taxon>Fagales</taxon>
        <taxon>Juglandaceae</taxon>
        <taxon>Juglans</taxon>
    </lineage>
</organism>
<sequence>MASSHMEGDALIWFQNVVDGGLCRDWEAFSRALLLHFGHTAYDDPLEALTRLKQTSTVASYMNQFEGLANRLRGLSDSQKLSCFLNGLKDEIRIPVRMLCPVNLNVAYGLSKMQEEYLPSIRKAAKSTGERTTSMGGGNYSTGLYSTDYSNKWYQSHPTSKAMLR</sequence>
<dbReference type="OrthoDB" id="2013610at2759"/>
<dbReference type="GeneID" id="109004690"/>
<protein>
    <submittedName>
        <fullName evidence="2">Uncharacterized protein LOC109004690</fullName>
    </submittedName>
</protein>
<dbReference type="RefSeq" id="XP_018838864.1">
    <property type="nucleotide sequence ID" value="XM_018983319.1"/>
</dbReference>
<dbReference type="Proteomes" id="UP000235220">
    <property type="component" value="Chromosome 4"/>
</dbReference>
<dbReference type="KEGG" id="jre:109004690"/>
<accession>A0A2I4G4N4</accession>
<proteinExistence type="predicted"/>
<dbReference type="Pfam" id="PF03732">
    <property type="entry name" value="Retrotrans_gag"/>
    <property type="match status" value="1"/>
</dbReference>
<keyword evidence="1" id="KW-1185">Reference proteome</keyword>
<gene>
    <name evidence="2" type="primary">LOC109004690</name>
</gene>
<dbReference type="Gramene" id="Jr04_07380_p1">
    <property type="protein sequence ID" value="cds.Jr04_07380_p1"/>
    <property type="gene ID" value="Jr04_07380"/>
</dbReference>
<evidence type="ECO:0000313" key="2">
    <source>
        <dbReference type="RefSeq" id="XP_018838864.1"/>
    </source>
</evidence>
<evidence type="ECO:0000313" key="1">
    <source>
        <dbReference type="Proteomes" id="UP000235220"/>
    </source>
</evidence>
<reference evidence="2" key="1">
    <citation type="submission" date="2025-08" db="UniProtKB">
        <authorList>
            <consortium name="RefSeq"/>
        </authorList>
    </citation>
    <scope>IDENTIFICATION</scope>
    <source>
        <tissue evidence="2">Leaves</tissue>
    </source>
</reference>
<dbReference type="InterPro" id="IPR005162">
    <property type="entry name" value="Retrotrans_gag_dom"/>
</dbReference>
<dbReference type="AlphaFoldDB" id="A0A2I4G4N4"/>
<name>A0A2I4G4N4_JUGRE</name>